<dbReference type="STRING" id="105696.A0A1Y2LK13"/>
<accession>A0A1Y2LK13</accession>
<reference evidence="2 3" key="1">
    <citation type="journal article" date="2017" name="Genome Announc.">
        <title>Genome sequence of the saprophytic ascomycete Epicoccum nigrum ICMP 19927 strain isolated from New Zealand.</title>
        <authorList>
            <person name="Fokin M."/>
            <person name="Fleetwood D."/>
            <person name="Weir B.S."/>
            <person name="Villas-Boas S.G."/>
        </authorList>
    </citation>
    <scope>NUCLEOTIDE SEQUENCE [LARGE SCALE GENOMIC DNA]</scope>
    <source>
        <strain evidence="2 3">ICMP 19927</strain>
    </source>
</reference>
<feature type="region of interest" description="Disordered" evidence="1">
    <location>
        <begin position="290"/>
        <end position="323"/>
    </location>
</feature>
<keyword evidence="3" id="KW-1185">Reference proteome</keyword>
<dbReference type="OMA" id="LANEIWM"/>
<dbReference type="GO" id="GO:0033167">
    <property type="term" value="C:ARC complex"/>
    <property type="evidence" value="ECO:0007669"/>
    <property type="project" value="InterPro"/>
</dbReference>
<dbReference type="GO" id="GO:0031047">
    <property type="term" value="P:regulatory ncRNA-mediated gene silencing"/>
    <property type="evidence" value="ECO:0007669"/>
    <property type="project" value="InterPro"/>
</dbReference>
<sequence length="323" mass="36801">MSADSHRSSWYPVEYGYAPENIKTACQVLRSFYNYLRYHRACPEYDEQIQAALKMCDTAEDELVKTNIACLALPGDFNVSASTLFGGAQAGLFAGDKEWAKEALAEGLDVNDIGLRNEEARIKFSTGIALLGSDEQQDLLGGTKVKVIKRESTGLKVTAIDLPDNITKYMYSTQLESWRDKLARLEPLGRLKCKVWFPDDCDEWDLPKDKYPDGRPHKDVQTAYEFWVEGDVLEKCFIGMKIEASVLTLEGGLTFLDEVKQTYCSFYTWLANEIWMERKPKEVRWVAKSSPDYDEQVEINGLNKDGQEKAQEKAQEDDEFDDE</sequence>
<evidence type="ECO:0000313" key="2">
    <source>
        <dbReference type="EMBL" id="OSS44080.1"/>
    </source>
</evidence>
<name>A0A1Y2LK13_EPING</name>
<dbReference type="AlphaFoldDB" id="A0A1Y2LK13"/>
<gene>
    <name evidence="2" type="ORF">B5807_11239</name>
</gene>
<feature type="compositionally biased region" description="Basic and acidic residues" evidence="1">
    <location>
        <begin position="305"/>
        <end position="314"/>
    </location>
</feature>
<proteinExistence type="predicted"/>
<evidence type="ECO:0000313" key="3">
    <source>
        <dbReference type="Proteomes" id="UP000193240"/>
    </source>
</evidence>
<dbReference type="EMBL" id="KZ107859">
    <property type="protein sequence ID" value="OSS44080.1"/>
    <property type="molecule type" value="Genomic_DNA"/>
</dbReference>
<organism evidence="2 3">
    <name type="scientific">Epicoccum nigrum</name>
    <name type="common">Soil fungus</name>
    <name type="synonym">Epicoccum purpurascens</name>
    <dbReference type="NCBI Taxonomy" id="105696"/>
    <lineage>
        <taxon>Eukaryota</taxon>
        <taxon>Fungi</taxon>
        <taxon>Dikarya</taxon>
        <taxon>Ascomycota</taxon>
        <taxon>Pezizomycotina</taxon>
        <taxon>Dothideomycetes</taxon>
        <taxon>Pleosporomycetidae</taxon>
        <taxon>Pleosporales</taxon>
        <taxon>Pleosporineae</taxon>
        <taxon>Didymellaceae</taxon>
        <taxon>Epicoccum</taxon>
    </lineage>
</organism>
<dbReference type="Proteomes" id="UP000193240">
    <property type="component" value="Unassembled WGS sequence"/>
</dbReference>
<dbReference type="InterPro" id="IPR018606">
    <property type="entry name" value="Arb1"/>
</dbReference>
<dbReference type="InParanoid" id="A0A1Y2LK13"/>
<protein>
    <submittedName>
        <fullName evidence="2">Uncharacterized protein</fullName>
    </submittedName>
</protein>
<evidence type="ECO:0000256" key="1">
    <source>
        <dbReference type="SAM" id="MobiDB-lite"/>
    </source>
</evidence>
<dbReference type="Pfam" id="PF09692">
    <property type="entry name" value="Arb1"/>
    <property type="match status" value="1"/>
</dbReference>